<dbReference type="PANTHER" id="PTHR46599">
    <property type="entry name" value="PIGGYBAC TRANSPOSABLE ELEMENT-DERIVED PROTEIN 4"/>
    <property type="match status" value="1"/>
</dbReference>
<keyword evidence="2" id="KW-1133">Transmembrane helix</keyword>
<protein>
    <recommendedName>
        <fullName evidence="3">PiggyBac transposable element-derived protein domain-containing protein</fullName>
    </recommendedName>
</protein>
<feature type="domain" description="PiggyBac transposable element-derived protein" evidence="3">
    <location>
        <begin position="88"/>
        <end position="156"/>
    </location>
</feature>
<dbReference type="InterPro" id="IPR029526">
    <property type="entry name" value="PGBD"/>
</dbReference>
<feature type="compositionally biased region" description="Acidic residues" evidence="1">
    <location>
        <begin position="10"/>
        <end position="19"/>
    </location>
</feature>
<organism evidence="4 5">
    <name type="scientific">Mytilus coruscus</name>
    <name type="common">Sea mussel</name>
    <dbReference type="NCBI Taxonomy" id="42192"/>
    <lineage>
        <taxon>Eukaryota</taxon>
        <taxon>Metazoa</taxon>
        <taxon>Spiralia</taxon>
        <taxon>Lophotrochozoa</taxon>
        <taxon>Mollusca</taxon>
        <taxon>Bivalvia</taxon>
        <taxon>Autobranchia</taxon>
        <taxon>Pteriomorphia</taxon>
        <taxon>Mytilida</taxon>
        <taxon>Mytiloidea</taxon>
        <taxon>Mytilidae</taxon>
        <taxon>Mytilinae</taxon>
        <taxon>Mytilus</taxon>
    </lineage>
</organism>
<keyword evidence="2" id="KW-0812">Transmembrane</keyword>
<dbReference type="AlphaFoldDB" id="A0A6J8AYP2"/>
<dbReference type="OrthoDB" id="118105at2759"/>
<dbReference type="Proteomes" id="UP000507470">
    <property type="component" value="Unassembled WGS sequence"/>
</dbReference>
<evidence type="ECO:0000259" key="3">
    <source>
        <dbReference type="Pfam" id="PF13843"/>
    </source>
</evidence>
<dbReference type="PANTHER" id="PTHR46599:SF3">
    <property type="entry name" value="PIGGYBAC TRANSPOSABLE ELEMENT-DERIVED PROTEIN 4"/>
    <property type="match status" value="1"/>
</dbReference>
<keyword evidence="2" id="KW-0472">Membrane</keyword>
<gene>
    <name evidence="4" type="ORF">MCOR_13113</name>
</gene>
<keyword evidence="5" id="KW-1185">Reference proteome</keyword>
<dbReference type="Pfam" id="PF13843">
    <property type="entry name" value="DDE_Tnp_1_7"/>
    <property type="match status" value="1"/>
</dbReference>
<feature type="transmembrane region" description="Helical" evidence="2">
    <location>
        <begin position="132"/>
        <end position="152"/>
    </location>
</feature>
<evidence type="ECO:0000256" key="1">
    <source>
        <dbReference type="SAM" id="MobiDB-lite"/>
    </source>
</evidence>
<accession>A0A6J8AYP2</accession>
<name>A0A6J8AYP2_MYTCO</name>
<feature type="region of interest" description="Disordered" evidence="1">
    <location>
        <begin position="1"/>
        <end position="32"/>
    </location>
</feature>
<dbReference type="EMBL" id="CACVKT020002189">
    <property type="protein sequence ID" value="CAC5376471.1"/>
    <property type="molecule type" value="Genomic_DNA"/>
</dbReference>
<evidence type="ECO:0000313" key="5">
    <source>
        <dbReference type="Proteomes" id="UP000507470"/>
    </source>
</evidence>
<reference evidence="4 5" key="1">
    <citation type="submission" date="2020-06" db="EMBL/GenBank/DDBJ databases">
        <authorList>
            <person name="Li R."/>
            <person name="Bekaert M."/>
        </authorList>
    </citation>
    <scope>NUCLEOTIDE SEQUENCE [LARGE SCALE GENOMIC DNA]</scope>
    <source>
        <strain evidence="5">wild</strain>
    </source>
</reference>
<evidence type="ECO:0000256" key="2">
    <source>
        <dbReference type="SAM" id="Phobius"/>
    </source>
</evidence>
<evidence type="ECO:0000313" key="4">
    <source>
        <dbReference type="EMBL" id="CAC5376471.1"/>
    </source>
</evidence>
<sequence>MADEWASFFESDDEDEEFEGFSQSDIDESDIRSIGSDICLSELESESSEDEEPELNNEIWTINLYKPPVTEFSQPFGAAFNLEKEKKAIDFFHKFFPFALVEKLVEETNSYARKCILTKPDKVWVETTALEMMAFLGIHVVCSVLGVPNYALAWKKQ</sequence>
<proteinExistence type="predicted"/>